<proteinExistence type="inferred from homology"/>
<accession>A0A1B1MHN1</accession>
<evidence type="ECO:0000313" key="2">
    <source>
        <dbReference type="EMBL" id="ANS68119.1"/>
    </source>
</evidence>
<dbReference type="Gene3D" id="3.40.50.1820">
    <property type="entry name" value="alpha/beta hydrolase"/>
    <property type="match status" value="1"/>
</dbReference>
<dbReference type="EMBL" id="CP016438">
    <property type="protein sequence ID" value="ANS68119.1"/>
    <property type="molecule type" value="Genomic_DNA"/>
</dbReference>
<dbReference type="SUPFAM" id="SSF53474">
    <property type="entry name" value="alpha/beta-Hydrolases"/>
    <property type="match status" value="1"/>
</dbReference>
<dbReference type="InterPro" id="IPR001031">
    <property type="entry name" value="Thioesterase"/>
</dbReference>
<dbReference type="PANTHER" id="PTHR11487">
    <property type="entry name" value="THIOESTERASE"/>
    <property type="match status" value="1"/>
</dbReference>
<dbReference type="InterPro" id="IPR012223">
    <property type="entry name" value="TEII"/>
</dbReference>
<dbReference type="GO" id="GO:0008610">
    <property type="term" value="P:lipid biosynthetic process"/>
    <property type="evidence" value="ECO:0007669"/>
    <property type="project" value="TreeGrafter"/>
</dbReference>
<dbReference type="Proteomes" id="UP000092598">
    <property type="component" value="Chromosome"/>
</dbReference>
<dbReference type="RefSeq" id="WP_067440060.1">
    <property type="nucleotide sequence ID" value="NZ_CP016438.1"/>
</dbReference>
<sequence>MTSVLFPLDPGRFARQEPDGLPLVAVPHAGGTAHAYRGWTEPARARGLRVFGVRTAMPTDPDSPERTVRARARRLAESLAELGEPCVLVGHSLGGLIAAEAVLHLERHLADAVPALLVVCATNPPHLPRPVPVAGGTEEEAVDFLRTVGGTPPQVLADPGMRELAVAMLRNDLASLRDYAWDGRRLTTPTAVYAGRTDPVAPPDSLAEWTGAAEQVTTRVFDSGHFFPHDSTAHLLDAIRLDLAGSRAAPAPGRPRPAHRP</sequence>
<dbReference type="InterPro" id="IPR029058">
    <property type="entry name" value="AB_hydrolase_fold"/>
</dbReference>
<protein>
    <submittedName>
        <fullName evidence="2">Thioesterase</fullName>
    </submittedName>
</protein>
<evidence type="ECO:0000256" key="1">
    <source>
        <dbReference type="ARBA" id="ARBA00007169"/>
    </source>
</evidence>
<name>A0A1B1MHN1_STRLN</name>
<dbReference type="OrthoDB" id="8480037at2"/>
<reference evidence="2 3" key="1">
    <citation type="submission" date="2016-07" db="EMBL/GenBank/DDBJ databases">
        <title>Enhancement of antibiotic productionsby engineered nitrateutilization in actinobacteria.</title>
        <authorList>
            <person name="Meng S.C."/>
        </authorList>
    </citation>
    <scope>NUCLEOTIDE SEQUENCE [LARGE SCALE GENOMIC DNA]</scope>
    <source>
        <strain evidence="2 3">NRRL 2936</strain>
    </source>
</reference>
<dbReference type="Pfam" id="PF00975">
    <property type="entry name" value="Thioesterase"/>
    <property type="match status" value="1"/>
</dbReference>
<comment type="similarity">
    <text evidence="1">Belongs to the thioesterase family.</text>
</comment>
<dbReference type="AlphaFoldDB" id="A0A1B1MHN1"/>
<organism evidence="2 3">
    <name type="scientific">Streptomyces lincolnensis</name>
    <dbReference type="NCBI Taxonomy" id="1915"/>
    <lineage>
        <taxon>Bacteria</taxon>
        <taxon>Bacillati</taxon>
        <taxon>Actinomycetota</taxon>
        <taxon>Actinomycetes</taxon>
        <taxon>Kitasatosporales</taxon>
        <taxon>Streptomycetaceae</taxon>
        <taxon>Streptomyces</taxon>
    </lineage>
</organism>
<dbReference type="KEGG" id="sls:SLINC_5895"/>
<evidence type="ECO:0000313" key="3">
    <source>
        <dbReference type="Proteomes" id="UP000092598"/>
    </source>
</evidence>
<dbReference type="PANTHER" id="PTHR11487:SF0">
    <property type="entry name" value="S-ACYL FATTY ACID SYNTHASE THIOESTERASE, MEDIUM CHAIN"/>
    <property type="match status" value="1"/>
</dbReference>
<keyword evidence="3" id="KW-1185">Reference proteome</keyword>
<dbReference type="STRING" id="1915.SLINC_5895"/>
<gene>
    <name evidence="2" type="ORF">SLINC_5895</name>
</gene>